<dbReference type="PIRSF" id="PIRSF006603">
    <property type="entry name" value="DinF"/>
    <property type="match status" value="1"/>
</dbReference>
<comment type="subcellular location">
    <subcellularLocation>
        <location evidence="1">Cell membrane</location>
        <topology evidence="1">Multi-pass membrane protein</topology>
    </subcellularLocation>
</comment>
<dbReference type="NCBIfam" id="TIGR00797">
    <property type="entry name" value="matE"/>
    <property type="match status" value="1"/>
</dbReference>
<dbReference type="KEGG" id="abi:Aboo_0055"/>
<dbReference type="InterPro" id="IPR002528">
    <property type="entry name" value="MATE_fam"/>
</dbReference>
<dbReference type="GO" id="GO:0005886">
    <property type="term" value="C:plasma membrane"/>
    <property type="evidence" value="ECO:0007669"/>
    <property type="project" value="UniProtKB-SubCell"/>
</dbReference>
<evidence type="ECO:0000256" key="9">
    <source>
        <dbReference type="ARBA" id="ARBA00031636"/>
    </source>
</evidence>
<evidence type="ECO:0000256" key="4">
    <source>
        <dbReference type="ARBA" id="ARBA00022475"/>
    </source>
</evidence>
<dbReference type="AlphaFoldDB" id="B5IFA7"/>
<dbReference type="CDD" id="cd13137">
    <property type="entry name" value="MATE_NorM_like"/>
    <property type="match status" value="1"/>
</dbReference>
<dbReference type="GO" id="GO:0006811">
    <property type="term" value="P:monoatomic ion transport"/>
    <property type="evidence" value="ECO:0007669"/>
    <property type="project" value="UniProtKB-KW"/>
</dbReference>
<accession>B5IFA7</accession>
<dbReference type="OrthoDB" id="214119at2157"/>
<evidence type="ECO:0000256" key="7">
    <source>
        <dbReference type="ARBA" id="ARBA00023065"/>
    </source>
</evidence>
<protein>
    <recommendedName>
        <fullName evidence="9">Multidrug-efflux transporter</fullName>
    </recommendedName>
</protein>
<proteinExistence type="predicted"/>
<keyword evidence="5" id="KW-0812">Transmembrane</keyword>
<dbReference type="GO" id="GO:0015297">
    <property type="term" value="F:antiporter activity"/>
    <property type="evidence" value="ECO:0007669"/>
    <property type="project" value="UniProtKB-KW"/>
</dbReference>
<dbReference type="Pfam" id="PF01554">
    <property type="entry name" value="MatE"/>
    <property type="match status" value="2"/>
</dbReference>
<dbReference type="HOGENOM" id="CLU_012893_5_3_2"/>
<keyword evidence="4" id="KW-1003">Cell membrane</keyword>
<dbReference type="InterPro" id="IPR048279">
    <property type="entry name" value="MdtK-like"/>
</dbReference>
<evidence type="ECO:0000313" key="10">
    <source>
        <dbReference type="EMBL" id="ADD07867.1"/>
    </source>
</evidence>
<dbReference type="PANTHER" id="PTHR43298">
    <property type="entry name" value="MULTIDRUG RESISTANCE PROTEIN NORM-RELATED"/>
    <property type="match status" value="1"/>
</dbReference>
<keyword evidence="6" id="KW-1133">Transmembrane helix</keyword>
<sequence>MNVQLRRIVLKLAIPAVISNLLYTFQNIVDAMMLGRYGNPAISLSAAGIGGMLYFLTFPLIMGLATGGVAIMARRWGEKNYKEAKFTFENLYILLILISIPISLFGVFLGWTLPTALGADKAVINASYHYIMGIFIFYPFAVFLAVYNSAMRAAGDTKTPMIVDIYANSWNVFWNYTLIFGNFGFPELGVMGAGIATGSSYLFASLIYLIMQNRGKLIISPNLLSREKGDVKMMKKIFRIGIPAGIERGMWAITSFIYTFLIFLASGPIGYASFQVGLKAESVAYMPAFGFSIAATTLVGQYLGERNIEKARSAAIEATKMSMLFMGIAGAFMVFFPKYLAELFTGDAEIIHLASIYLLLMGMTEPALGALFTLAGGMRGAGYTTMPMIINLTGLMGVRLGIAVLLAFPLGMGLIGIWLGMFVETFIRAIWMFLEFRRGKWAKVKV</sequence>
<dbReference type="RefSeq" id="WP_008085528.1">
    <property type="nucleotide sequence ID" value="NC_013926.1"/>
</dbReference>
<keyword evidence="8" id="KW-0472">Membrane</keyword>
<dbReference type="GO" id="GO:0042910">
    <property type="term" value="F:xenobiotic transmembrane transporter activity"/>
    <property type="evidence" value="ECO:0007669"/>
    <property type="project" value="InterPro"/>
</dbReference>
<reference evidence="10" key="1">
    <citation type="submission" date="2010-02" db="EMBL/GenBank/DDBJ databases">
        <title>Complete sequence of Aciduliprofundum boonei T469.</title>
        <authorList>
            <consortium name="US DOE Joint Genome Institute"/>
            <person name="Lucas S."/>
            <person name="Copeland A."/>
            <person name="Lapidus A."/>
            <person name="Cheng J.-F."/>
            <person name="Bruce D."/>
            <person name="Goodwin L."/>
            <person name="Pitluck S."/>
            <person name="Saunders E."/>
            <person name="Detter J.C."/>
            <person name="Han C."/>
            <person name="Tapia R."/>
            <person name="Land M."/>
            <person name="Hauser L."/>
            <person name="Kyrpides N."/>
            <person name="Mikhailova N."/>
            <person name="Flores G."/>
            <person name="Reysenbach A.-L."/>
            <person name="Woyke T."/>
        </authorList>
    </citation>
    <scope>NUCLEOTIDE SEQUENCE</scope>
    <source>
        <strain evidence="10">T469</strain>
    </source>
</reference>
<name>B5IFA7_ACIB4</name>
<evidence type="ECO:0000256" key="8">
    <source>
        <dbReference type="ARBA" id="ARBA00023136"/>
    </source>
</evidence>
<evidence type="ECO:0000256" key="6">
    <source>
        <dbReference type="ARBA" id="ARBA00022989"/>
    </source>
</evidence>
<evidence type="ECO:0000256" key="3">
    <source>
        <dbReference type="ARBA" id="ARBA00022449"/>
    </source>
</evidence>
<keyword evidence="2" id="KW-0813">Transport</keyword>
<dbReference type="Proteomes" id="UP000001400">
    <property type="component" value="Chromosome"/>
</dbReference>
<keyword evidence="3" id="KW-0050">Antiport</keyword>
<organism evidence="10 11">
    <name type="scientific">Aciduliprofundum boonei (strain DSM 19572 / T469)</name>
    <dbReference type="NCBI Taxonomy" id="439481"/>
    <lineage>
        <taxon>Archaea</taxon>
        <taxon>Methanobacteriati</taxon>
        <taxon>Thermoplasmatota</taxon>
        <taxon>DHVE2 group</taxon>
        <taxon>Candidatus Aciduliprofundum</taxon>
    </lineage>
</organism>
<dbReference type="PANTHER" id="PTHR43298:SF2">
    <property type="entry name" value="FMN_FAD EXPORTER YEEO-RELATED"/>
    <property type="match status" value="1"/>
</dbReference>
<dbReference type="InterPro" id="IPR050222">
    <property type="entry name" value="MATE_MdtK"/>
</dbReference>
<evidence type="ECO:0000256" key="1">
    <source>
        <dbReference type="ARBA" id="ARBA00004651"/>
    </source>
</evidence>
<dbReference type="EMBL" id="CP001941">
    <property type="protein sequence ID" value="ADD07867.1"/>
    <property type="molecule type" value="Genomic_DNA"/>
</dbReference>
<dbReference type="STRING" id="439481.Aboo_0055"/>
<evidence type="ECO:0000256" key="2">
    <source>
        <dbReference type="ARBA" id="ARBA00022448"/>
    </source>
</evidence>
<gene>
    <name evidence="10" type="ordered locus">Aboo_0055</name>
</gene>
<dbReference type="GeneID" id="8826990"/>
<evidence type="ECO:0000313" key="11">
    <source>
        <dbReference type="Proteomes" id="UP000001400"/>
    </source>
</evidence>
<keyword evidence="11" id="KW-1185">Reference proteome</keyword>
<keyword evidence="7" id="KW-0406">Ion transport</keyword>
<dbReference type="eggNOG" id="arCOG01731">
    <property type="taxonomic scope" value="Archaea"/>
</dbReference>
<evidence type="ECO:0000256" key="5">
    <source>
        <dbReference type="ARBA" id="ARBA00022692"/>
    </source>
</evidence>